<dbReference type="SUPFAM" id="SSF100950">
    <property type="entry name" value="NagB/RpiA/CoA transferase-like"/>
    <property type="match status" value="1"/>
</dbReference>
<dbReference type="Pfam" id="PF08220">
    <property type="entry name" value="HTH_DeoR"/>
    <property type="match status" value="1"/>
</dbReference>
<dbReference type="InterPro" id="IPR036390">
    <property type="entry name" value="WH_DNA-bd_sf"/>
</dbReference>
<dbReference type="Pfam" id="PF00455">
    <property type="entry name" value="DeoRC"/>
    <property type="match status" value="1"/>
</dbReference>
<evidence type="ECO:0000256" key="2">
    <source>
        <dbReference type="ARBA" id="ARBA00023125"/>
    </source>
</evidence>
<proteinExistence type="predicted"/>
<feature type="domain" description="HTH deoR-type" evidence="4">
    <location>
        <begin position="3"/>
        <end position="58"/>
    </location>
</feature>
<keyword evidence="3" id="KW-0804">Transcription</keyword>
<dbReference type="Proteomes" id="UP000322976">
    <property type="component" value="Unassembled WGS sequence"/>
</dbReference>
<dbReference type="InterPro" id="IPR001034">
    <property type="entry name" value="DeoR_HTH"/>
</dbReference>
<dbReference type="InterPro" id="IPR036388">
    <property type="entry name" value="WH-like_DNA-bd_sf"/>
</dbReference>
<dbReference type="InterPro" id="IPR018356">
    <property type="entry name" value="Tscrpt_reg_HTH_DeoR_CS"/>
</dbReference>
<reference evidence="5 6" key="1">
    <citation type="submission" date="2019-08" db="EMBL/GenBank/DDBJ databases">
        <title>Calorimonas adulescens gen. nov., sp. nov., an anaerobic thermophilic bacterium from Sakhalin hot spring.</title>
        <authorList>
            <person name="Khomyakova M.A."/>
            <person name="Merkel A.Y."/>
            <person name="Novikov A."/>
            <person name="Bonch-Osmolovskaya E.A."/>
            <person name="Slobodkin A.I."/>
        </authorList>
    </citation>
    <scope>NUCLEOTIDE SEQUENCE [LARGE SCALE GENOMIC DNA]</scope>
    <source>
        <strain evidence="5 6">A05MB</strain>
    </source>
</reference>
<dbReference type="Gene3D" id="3.40.50.1360">
    <property type="match status" value="1"/>
</dbReference>
<evidence type="ECO:0000256" key="1">
    <source>
        <dbReference type="ARBA" id="ARBA00023015"/>
    </source>
</evidence>
<dbReference type="PANTHER" id="PTHR30363">
    <property type="entry name" value="HTH-TYPE TRANSCRIPTIONAL REGULATOR SRLR-RELATED"/>
    <property type="match status" value="1"/>
</dbReference>
<dbReference type="AlphaFoldDB" id="A0A5D8QE25"/>
<dbReference type="InterPro" id="IPR014036">
    <property type="entry name" value="DeoR-like_C"/>
</dbReference>
<accession>A0A5D8QE25</accession>
<dbReference type="InterPro" id="IPR037171">
    <property type="entry name" value="NagB/RpiA_transferase-like"/>
</dbReference>
<dbReference type="EMBL" id="VTPS01000013">
    <property type="protein sequence ID" value="TZE81508.1"/>
    <property type="molecule type" value="Genomic_DNA"/>
</dbReference>
<sequence length="252" mass="27631">MIAAERRARIKKMLLERRFIKVSELTKVFDVSDETIRRDLDELEKEGILKKNYGGAVLTEDSYVVPPLRVRNEENLEEKMAIGRKMAEIIDDGSFVILDAGSTTLCVARALRDKSINVLTNDLNISYELSNCPNINVFITGGLLKKETMSLIGPEAVRNIQVYNASAAIIGTGGITFDKGFTAGDTFEAEVKRAMMSSSDRVIIVADSSKINKRAMVSFADISEVDEVVIAGQVDVDFVSGLADIGIKVITC</sequence>
<dbReference type="GO" id="GO:0003677">
    <property type="term" value="F:DNA binding"/>
    <property type="evidence" value="ECO:0007669"/>
    <property type="project" value="UniProtKB-KW"/>
</dbReference>
<gene>
    <name evidence="5" type="ORF">FWJ32_09205</name>
</gene>
<organism evidence="5 6">
    <name type="scientific">Calorimonas adulescens</name>
    <dbReference type="NCBI Taxonomy" id="2606906"/>
    <lineage>
        <taxon>Bacteria</taxon>
        <taxon>Bacillati</taxon>
        <taxon>Bacillota</taxon>
        <taxon>Clostridia</taxon>
        <taxon>Thermoanaerobacterales</taxon>
        <taxon>Thermoanaerobacteraceae</taxon>
        <taxon>Calorimonas</taxon>
    </lineage>
</organism>
<keyword evidence="2" id="KW-0238">DNA-binding</keyword>
<dbReference type="RefSeq" id="WP_149545661.1">
    <property type="nucleotide sequence ID" value="NZ_VTPS01000013.1"/>
</dbReference>
<dbReference type="PROSITE" id="PS51000">
    <property type="entry name" value="HTH_DEOR_2"/>
    <property type="match status" value="1"/>
</dbReference>
<dbReference type="SUPFAM" id="SSF46785">
    <property type="entry name" value="Winged helix' DNA-binding domain"/>
    <property type="match status" value="1"/>
</dbReference>
<dbReference type="SMART" id="SM00420">
    <property type="entry name" value="HTH_DEOR"/>
    <property type="match status" value="1"/>
</dbReference>
<protein>
    <submittedName>
        <fullName evidence="5">DeoR/GlpR transcriptional regulator</fullName>
    </submittedName>
</protein>
<keyword evidence="1" id="KW-0805">Transcription regulation</keyword>
<dbReference type="GO" id="GO:0003700">
    <property type="term" value="F:DNA-binding transcription factor activity"/>
    <property type="evidence" value="ECO:0007669"/>
    <property type="project" value="InterPro"/>
</dbReference>
<dbReference type="InterPro" id="IPR050313">
    <property type="entry name" value="Carb_Metab_HTH_regulators"/>
</dbReference>
<comment type="caution">
    <text evidence="5">The sequence shown here is derived from an EMBL/GenBank/DDBJ whole genome shotgun (WGS) entry which is preliminary data.</text>
</comment>
<keyword evidence="6" id="KW-1185">Reference proteome</keyword>
<dbReference type="PANTHER" id="PTHR30363:SF44">
    <property type="entry name" value="AGA OPERON TRANSCRIPTIONAL REPRESSOR-RELATED"/>
    <property type="match status" value="1"/>
</dbReference>
<evidence type="ECO:0000313" key="6">
    <source>
        <dbReference type="Proteomes" id="UP000322976"/>
    </source>
</evidence>
<evidence type="ECO:0000259" key="4">
    <source>
        <dbReference type="PROSITE" id="PS51000"/>
    </source>
</evidence>
<evidence type="ECO:0000256" key="3">
    <source>
        <dbReference type="ARBA" id="ARBA00023163"/>
    </source>
</evidence>
<dbReference type="PRINTS" id="PR00037">
    <property type="entry name" value="HTHLACR"/>
</dbReference>
<name>A0A5D8QE25_9THEO</name>
<dbReference type="SMART" id="SM01134">
    <property type="entry name" value="DeoRC"/>
    <property type="match status" value="1"/>
</dbReference>
<dbReference type="PROSITE" id="PS00894">
    <property type="entry name" value="HTH_DEOR_1"/>
    <property type="match status" value="1"/>
</dbReference>
<evidence type="ECO:0000313" key="5">
    <source>
        <dbReference type="EMBL" id="TZE81508.1"/>
    </source>
</evidence>
<dbReference type="Gene3D" id="1.10.10.10">
    <property type="entry name" value="Winged helix-like DNA-binding domain superfamily/Winged helix DNA-binding domain"/>
    <property type="match status" value="1"/>
</dbReference>